<evidence type="ECO:0000256" key="1">
    <source>
        <dbReference type="SAM" id="MobiDB-lite"/>
    </source>
</evidence>
<gene>
    <name evidence="2" type="ORF">ALECFALPRED_004355</name>
</gene>
<organism evidence="2 3">
    <name type="scientific">Alectoria fallacina</name>
    <dbReference type="NCBI Taxonomy" id="1903189"/>
    <lineage>
        <taxon>Eukaryota</taxon>
        <taxon>Fungi</taxon>
        <taxon>Dikarya</taxon>
        <taxon>Ascomycota</taxon>
        <taxon>Pezizomycotina</taxon>
        <taxon>Lecanoromycetes</taxon>
        <taxon>OSLEUM clade</taxon>
        <taxon>Lecanoromycetidae</taxon>
        <taxon>Lecanorales</taxon>
        <taxon>Lecanorineae</taxon>
        <taxon>Parmeliaceae</taxon>
        <taxon>Alectoria</taxon>
    </lineage>
</organism>
<proteinExistence type="predicted"/>
<evidence type="ECO:0000313" key="2">
    <source>
        <dbReference type="EMBL" id="CAF9908227.1"/>
    </source>
</evidence>
<comment type="caution">
    <text evidence="2">The sequence shown here is derived from an EMBL/GenBank/DDBJ whole genome shotgun (WGS) entry which is preliminary data.</text>
</comment>
<accession>A0A8H3HYX3</accession>
<evidence type="ECO:0000313" key="3">
    <source>
        <dbReference type="Proteomes" id="UP000664203"/>
    </source>
</evidence>
<dbReference type="EMBL" id="CAJPDR010000027">
    <property type="protein sequence ID" value="CAF9908227.1"/>
    <property type="molecule type" value="Genomic_DNA"/>
</dbReference>
<name>A0A8H3HYX3_9LECA</name>
<feature type="region of interest" description="Disordered" evidence="1">
    <location>
        <begin position="57"/>
        <end position="78"/>
    </location>
</feature>
<dbReference type="AlphaFoldDB" id="A0A8H3HYX3"/>
<reference evidence="2" key="1">
    <citation type="submission" date="2021-03" db="EMBL/GenBank/DDBJ databases">
        <authorList>
            <person name="Tagirdzhanova G."/>
        </authorList>
    </citation>
    <scope>NUCLEOTIDE SEQUENCE</scope>
</reference>
<sequence>MTRDRDLATRIFEEQLEALDHALSKSKDVQVHDAMISERAEVVETLFEVTEENNKQLAEFQKDQGKDAPGRAEDLSYE</sequence>
<protein>
    <submittedName>
        <fullName evidence="2">Uncharacterized protein</fullName>
    </submittedName>
</protein>
<keyword evidence="3" id="KW-1185">Reference proteome</keyword>
<dbReference type="Proteomes" id="UP000664203">
    <property type="component" value="Unassembled WGS sequence"/>
</dbReference>
<dbReference type="OrthoDB" id="10556850at2759"/>
<feature type="compositionally biased region" description="Basic and acidic residues" evidence="1">
    <location>
        <begin position="60"/>
        <end position="78"/>
    </location>
</feature>